<comment type="caution">
    <text evidence="1">The sequence shown here is derived from an EMBL/GenBank/DDBJ whole genome shotgun (WGS) entry which is preliminary data.</text>
</comment>
<reference evidence="1" key="1">
    <citation type="submission" date="2020-07" db="EMBL/GenBank/DDBJ databases">
        <title>Clarias magur genome sequencing, assembly and annotation.</title>
        <authorList>
            <person name="Kushwaha B."/>
            <person name="Kumar R."/>
            <person name="Das P."/>
            <person name="Joshi C.G."/>
            <person name="Kumar D."/>
            <person name="Nagpure N.S."/>
            <person name="Pandey M."/>
            <person name="Agarwal S."/>
            <person name="Srivastava S."/>
            <person name="Singh M."/>
            <person name="Sahoo L."/>
            <person name="Jayasankar P."/>
            <person name="Meher P.K."/>
            <person name="Koringa P.G."/>
            <person name="Iquebal M.A."/>
            <person name="Das S.P."/>
            <person name="Bit A."/>
            <person name="Patnaik S."/>
            <person name="Patel N."/>
            <person name="Shah T.M."/>
            <person name="Hinsu A."/>
            <person name="Jena J.K."/>
        </authorList>
    </citation>
    <scope>NUCLEOTIDE SEQUENCE</scope>
    <source>
        <strain evidence="1">CIFAMagur01</strain>
        <tissue evidence="1">Testis</tissue>
    </source>
</reference>
<evidence type="ECO:0000313" key="1">
    <source>
        <dbReference type="EMBL" id="KAF5897707.1"/>
    </source>
</evidence>
<keyword evidence="2" id="KW-1185">Reference proteome</keyword>
<accession>A0A8J4WZA5</accession>
<protein>
    <submittedName>
        <fullName evidence="1">Uncharacterized protein</fullName>
    </submittedName>
</protein>
<dbReference type="Proteomes" id="UP000727407">
    <property type="component" value="Unassembled WGS sequence"/>
</dbReference>
<gene>
    <name evidence="1" type="ORF">DAT39_012588</name>
</gene>
<dbReference type="AlphaFoldDB" id="A0A8J4WZA5"/>
<organism evidence="1 2">
    <name type="scientific">Clarias magur</name>
    <name type="common">Asian catfish</name>
    <name type="synonym">Macropteronotus magur</name>
    <dbReference type="NCBI Taxonomy" id="1594786"/>
    <lineage>
        <taxon>Eukaryota</taxon>
        <taxon>Metazoa</taxon>
        <taxon>Chordata</taxon>
        <taxon>Craniata</taxon>
        <taxon>Vertebrata</taxon>
        <taxon>Euteleostomi</taxon>
        <taxon>Actinopterygii</taxon>
        <taxon>Neopterygii</taxon>
        <taxon>Teleostei</taxon>
        <taxon>Ostariophysi</taxon>
        <taxon>Siluriformes</taxon>
        <taxon>Clariidae</taxon>
        <taxon>Clarias</taxon>
    </lineage>
</organism>
<feature type="non-terminal residue" evidence="1">
    <location>
        <position position="1"/>
    </location>
</feature>
<dbReference type="EMBL" id="QNUK01000223">
    <property type="protein sequence ID" value="KAF5897707.1"/>
    <property type="molecule type" value="Genomic_DNA"/>
</dbReference>
<proteinExistence type="predicted"/>
<name>A0A8J4WZA5_CLAMG</name>
<sequence length="54" mass="5914">VRGKHGTLVGGTLLECGGRVLGAQAIHPRLFLFPFLGQQLRVPFQKGVMKLGWK</sequence>
<evidence type="ECO:0000313" key="2">
    <source>
        <dbReference type="Proteomes" id="UP000727407"/>
    </source>
</evidence>